<dbReference type="SUPFAM" id="SSF50331">
    <property type="entry name" value="MOP-like"/>
    <property type="match status" value="1"/>
</dbReference>
<dbReference type="OrthoDB" id="9802264at2"/>
<sequence>MTGPVLGETIVELSGVNKRFDGAVTANNLSLSIEQGEFFTLLGPSGSGKSTVLRMIAGLERPDSGRITIAGKDVTHVPPWRRNLGMMFQSYAIFPHMTAAQNVGYGLKVRGWPAEKIASRTAEMLELVGLSSHGGKNATLLSGGEQQRVALARALAPQPAVLLLDEPLSALDEKIRRTMQSELKRIHGMTQTTFIYVTHDQEEALTMSDRIAVLNHGVCAECDEPERLYRRPRTRFVAGFFRGCNILQGKVERDAAGNPRVRIGGAEIALSGDGIPGDGPAAFIIRAENLHLDDVRTYPIRFQAKVLEVTYRGTVVDYLLQLADGQTAVASATSRSLAAPGTTIMVGLAREDLIALQG</sequence>
<evidence type="ECO:0000256" key="1">
    <source>
        <dbReference type="ARBA" id="ARBA00022448"/>
    </source>
</evidence>
<protein>
    <submittedName>
        <fullName evidence="5">ABC transporter ATP-binding protein</fullName>
    </submittedName>
</protein>
<dbReference type="SUPFAM" id="SSF52540">
    <property type="entry name" value="P-loop containing nucleoside triphosphate hydrolases"/>
    <property type="match status" value="1"/>
</dbReference>
<dbReference type="InterPro" id="IPR050093">
    <property type="entry name" value="ABC_SmlMolc_Importer"/>
</dbReference>
<evidence type="ECO:0000259" key="4">
    <source>
        <dbReference type="PROSITE" id="PS50893"/>
    </source>
</evidence>
<dbReference type="RefSeq" id="WP_151177541.1">
    <property type="nucleotide sequence ID" value="NZ_CP042906.1"/>
</dbReference>
<keyword evidence="1" id="KW-0813">Transport</keyword>
<gene>
    <name evidence="5" type="ORF">FRZ44_25650</name>
</gene>
<dbReference type="GO" id="GO:0043190">
    <property type="term" value="C:ATP-binding cassette (ABC) transporter complex"/>
    <property type="evidence" value="ECO:0007669"/>
    <property type="project" value="InterPro"/>
</dbReference>
<dbReference type="InterPro" id="IPR017871">
    <property type="entry name" value="ABC_transporter-like_CS"/>
</dbReference>
<dbReference type="AlphaFoldDB" id="A0A5J6MIS1"/>
<dbReference type="Gene3D" id="2.40.50.100">
    <property type="match status" value="1"/>
</dbReference>
<dbReference type="GO" id="GO:0022857">
    <property type="term" value="F:transmembrane transporter activity"/>
    <property type="evidence" value="ECO:0007669"/>
    <property type="project" value="InterPro"/>
</dbReference>
<dbReference type="InterPro" id="IPR027417">
    <property type="entry name" value="P-loop_NTPase"/>
</dbReference>
<dbReference type="KEGG" id="htq:FRZ44_25650"/>
<accession>A0A5J6MIS1</accession>
<dbReference type="Gene3D" id="3.40.50.300">
    <property type="entry name" value="P-loop containing nucleotide triphosphate hydrolases"/>
    <property type="match status" value="1"/>
</dbReference>
<dbReference type="GO" id="GO:0005524">
    <property type="term" value="F:ATP binding"/>
    <property type="evidence" value="ECO:0007669"/>
    <property type="project" value="UniProtKB-KW"/>
</dbReference>
<evidence type="ECO:0000256" key="2">
    <source>
        <dbReference type="ARBA" id="ARBA00022741"/>
    </source>
</evidence>
<dbReference type="PANTHER" id="PTHR42781">
    <property type="entry name" value="SPERMIDINE/PUTRESCINE IMPORT ATP-BINDING PROTEIN POTA"/>
    <property type="match status" value="1"/>
</dbReference>
<keyword evidence="2" id="KW-0547">Nucleotide-binding</keyword>
<dbReference type="PROSITE" id="PS00211">
    <property type="entry name" value="ABC_TRANSPORTER_1"/>
    <property type="match status" value="1"/>
</dbReference>
<organism evidence="5 6">
    <name type="scientific">Hypericibacter terrae</name>
    <dbReference type="NCBI Taxonomy" id="2602015"/>
    <lineage>
        <taxon>Bacteria</taxon>
        <taxon>Pseudomonadati</taxon>
        <taxon>Pseudomonadota</taxon>
        <taxon>Alphaproteobacteria</taxon>
        <taxon>Rhodospirillales</taxon>
        <taxon>Dongiaceae</taxon>
        <taxon>Hypericibacter</taxon>
    </lineage>
</organism>
<dbReference type="InterPro" id="IPR003593">
    <property type="entry name" value="AAA+_ATPase"/>
</dbReference>
<dbReference type="FunFam" id="3.40.50.300:FF:000425">
    <property type="entry name" value="Probable ABC transporter, ATP-binding subunit"/>
    <property type="match status" value="1"/>
</dbReference>
<dbReference type="InterPro" id="IPR008995">
    <property type="entry name" value="Mo/tungstate-bd_C_term_dom"/>
</dbReference>
<evidence type="ECO:0000256" key="3">
    <source>
        <dbReference type="ARBA" id="ARBA00022840"/>
    </source>
</evidence>
<evidence type="ECO:0000313" key="6">
    <source>
        <dbReference type="Proteomes" id="UP000326202"/>
    </source>
</evidence>
<dbReference type="PROSITE" id="PS50893">
    <property type="entry name" value="ABC_TRANSPORTER_2"/>
    <property type="match status" value="1"/>
</dbReference>
<dbReference type="GO" id="GO:0015697">
    <property type="term" value="P:quaternary ammonium group transport"/>
    <property type="evidence" value="ECO:0007669"/>
    <property type="project" value="UniProtKB-ARBA"/>
</dbReference>
<dbReference type="EMBL" id="CP042906">
    <property type="protein sequence ID" value="QEX17269.1"/>
    <property type="molecule type" value="Genomic_DNA"/>
</dbReference>
<dbReference type="InterPro" id="IPR013611">
    <property type="entry name" value="Transp-assoc_OB_typ2"/>
</dbReference>
<proteinExistence type="predicted"/>
<keyword evidence="6" id="KW-1185">Reference proteome</keyword>
<evidence type="ECO:0000313" key="5">
    <source>
        <dbReference type="EMBL" id="QEX17269.1"/>
    </source>
</evidence>
<dbReference type="InterPro" id="IPR003439">
    <property type="entry name" value="ABC_transporter-like_ATP-bd"/>
</dbReference>
<keyword evidence="3 5" id="KW-0067">ATP-binding</keyword>
<dbReference type="GO" id="GO:0016887">
    <property type="term" value="F:ATP hydrolysis activity"/>
    <property type="evidence" value="ECO:0007669"/>
    <property type="project" value="InterPro"/>
</dbReference>
<dbReference type="Pfam" id="PF08402">
    <property type="entry name" value="TOBE_2"/>
    <property type="match status" value="1"/>
</dbReference>
<dbReference type="Proteomes" id="UP000326202">
    <property type="component" value="Chromosome"/>
</dbReference>
<name>A0A5J6MIS1_9PROT</name>
<dbReference type="Pfam" id="PF00005">
    <property type="entry name" value="ABC_tran"/>
    <property type="match status" value="1"/>
</dbReference>
<dbReference type="SMART" id="SM00382">
    <property type="entry name" value="AAA"/>
    <property type="match status" value="1"/>
</dbReference>
<dbReference type="PANTHER" id="PTHR42781:SF4">
    <property type="entry name" value="SPERMIDINE_PUTRESCINE IMPORT ATP-BINDING PROTEIN POTA"/>
    <property type="match status" value="1"/>
</dbReference>
<reference evidence="5 6" key="1">
    <citation type="submission" date="2019-08" db="EMBL/GenBank/DDBJ databases">
        <title>Hyperibacter terrae gen. nov., sp. nov. and Hyperibacter viscosus sp. nov., two new members in the family Rhodospirillaceae isolated from the rhizosphere of Hypericum perforatum.</title>
        <authorList>
            <person name="Noviana Z."/>
        </authorList>
    </citation>
    <scope>NUCLEOTIDE SEQUENCE [LARGE SCALE GENOMIC DNA]</scope>
    <source>
        <strain evidence="5 6">R5913</strain>
    </source>
</reference>
<feature type="domain" description="ABC transporter" evidence="4">
    <location>
        <begin position="11"/>
        <end position="241"/>
    </location>
</feature>